<keyword evidence="2" id="KW-0732">Signal</keyword>
<dbReference type="EMBL" id="JBBWUH010000001">
    <property type="protein sequence ID" value="KAK8177421.1"/>
    <property type="molecule type" value="Genomic_DNA"/>
</dbReference>
<feature type="compositionally biased region" description="Low complexity" evidence="1">
    <location>
        <begin position="539"/>
        <end position="617"/>
    </location>
</feature>
<keyword evidence="4" id="KW-1185">Reference proteome</keyword>
<proteinExistence type="predicted"/>
<feature type="region of interest" description="Disordered" evidence="1">
    <location>
        <begin position="104"/>
        <end position="125"/>
    </location>
</feature>
<evidence type="ECO:0000313" key="4">
    <source>
        <dbReference type="Proteomes" id="UP001456524"/>
    </source>
</evidence>
<feature type="compositionally biased region" description="Low complexity" evidence="1">
    <location>
        <begin position="256"/>
        <end position="276"/>
    </location>
</feature>
<feature type="region of interest" description="Disordered" evidence="1">
    <location>
        <begin position="537"/>
        <end position="640"/>
    </location>
</feature>
<dbReference type="Proteomes" id="UP001456524">
    <property type="component" value="Unassembled WGS sequence"/>
</dbReference>
<protein>
    <submittedName>
        <fullName evidence="3">Uncharacterized protein</fullName>
    </submittedName>
</protein>
<evidence type="ECO:0000256" key="2">
    <source>
        <dbReference type="SAM" id="SignalP"/>
    </source>
</evidence>
<name>A0ABR1Y716_9PEZI</name>
<evidence type="ECO:0000256" key="1">
    <source>
        <dbReference type="SAM" id="MobiDB-lite"/>
    </source>
</evidence>
<feature type="signal peptide" evidence="2">
    <location>
        <begin position="1"/>
        <end position="20"/>
    </location>
</feature>
<reference evidence="3 4" key="1">
    <citation type="journal article" date="2022" name="G3 (Bethesda)">
        <title>Enemy or ally: a genomic approach to elucidate the lifestyle of Phyllosticta citrichinaensis.</title>
        <authorList>
            <person name="Buijs V.A."/>
            <person name="Groenewald J.Z."/>
            <person name="Haridas S."/>
            <person name="LaButti K.M."/>
            <person name="Lipzen A."/>
            <person name="Martin F.M."/>
            <person name="Barry K."/>
            <person name="Grigoriev I.V."/>
            <person name="Crous P.W."/>
            <person name="Seidl M.F."/>
        </authorList>
    </citation>
    <scope>NUCLEOTIDE SEQUENCE [LARGE SCALE GENOMIC DNA]</scope>
    <source>
        <strain evidence="3 4">CBS 129764</strain>
    </source>
</reference>
<feature type="compositionally biased region" description="Pro residues" evidence="1">
    <location>
        <begin position="277"/>
        <end position="287"/>
    </location>
</feature>
<feature type="region of interest" description="Disordered" evidence="1">
    <location>
        <begin position="256"/>
        <end position="307"/>
    </location>
</feature>
<gene>
    <name evidence="3" type="ORF">IWX90DRAFT_420965</name>
</gene>
<feature type="chain" id="PRO_5046894146" evidence="2">
    <location>
        <begin position="21"/>
        <end position="640"/>
    </location>
</feature>
<evidence type="ECO:0000313" key="3">
    <source>
        <dbReference type="EMBL" id="KAK8177421.1"/>
    </source>
</evidence>
<feature type="compositionally biased region" description="Low complexity" evidence="1">
    <location>
        <begin position="104"/>
        <end position="116"/>
    </location>
</feature>
<sequence>MIALTFALLAASFRFVCVSGEEAFQGYTDGYTETTITTTVPTTSTLSDCSTTPSSPPPLPGATFSIPVEEETFCTTLTHCNGLSKACRPESTSLSTRTITRTKTFTSTPTYPKPSSEVASMPKDSITQSTAEINTSTSLVSWNTTTTKIIAPTATQTIYQNTTTTVTSSSTTTRTLYSNTTTTLSTLNSMTTIHSFSTLTKSIDFNTTEPSLSPYTLTKTLNNNTKATVVSRSTITQTVALNTTQITTAISTITENIDSTTGPSTLTSSSSTNTPASTPPNGPPTTPSTPETTSAFPPPSTPPPSCTGQCKIAAATINLIVWPDQTAETRQVVSGSPITSVTAGLTLTHPTVYFSLQSLSAYETCGSGTRTVDPETTLPTFFPFDPTDISTITWTSWSSTFTKIESGTTLQWWTASWSTVTRSFDFAQLASCSQGTYGYSFPAISVTSAASGTYFTGASTGISPVSLAPCSPIFALPTKITKFVPAWSTCTPNAPNGWFDPTITWTPLDGEITGPYGSATTATATAVPALDTETATIKTTSQESASSSSPPKTTPRSSGTFSRSTASGTSVVSSRSSPVSIPRSSGTAESTTTKSKTSSTKRSPTSTSGSSESSPRTVLAELHGASEPDGQNDLLSLRSF</sequence>
<feature type="compositionally biased region" description="Pro residues" evidence="1">
    <location>
        <begin position="296"/>
        <end position="305"/>
    </location>
</feature>
<organism evidence="3 4">
    <name type="scientific">Phyllosticta citrichinensis</name>
    <dbReference type="NCBI Taxonomy" id="1130410"/>
    <lineage>
        <taxon>Eukaryota</taxon>
        <taxon>Fungi</taxon>
        <taxon>Dikarya</taxon>
        <taxon>Ascomycota</taxon>
        <taxon>Pezizomycotina</taxon>
        <taxon>Dothideomycetes</taxon>
        <taxon>Dothideomycetes incertae sedis</taxon>
        <taxon>Botryosphaeriales</taxon>
        <taxon>Phyllostictaceae</taxon>
        <taxon>Phyllosticta</taxon>
    </lineage>
</organism>
<accession>A0ABR1Y716</accession>
<comment type="caution">
    <text evidence="3">The sequence shown here is derived from an EMBL/GenBank/DDBJ whole genome shotgun (WGS) entry which is preliminary data.</text>
</comment>